<feature type="transmembrane region" description="Helical" evidence="1">
    <location>
        <begin position="185"/>
        <end position="203"/>
    </location>
</feature>
<evidence type="ECO:0000313" key="3">
    <source>
        <dbReference type="Proteomes" id="UP001222770"/>
    </source>
</evidence>
<dbReference type="Proteomes" id="UP001222770">
    <property type="component" value="Unassembled WGS sequence"/>
</dbReference>
<sequence length="463" mass="48946">MAGIGFRLNNMARGGGLVGIAGAAGYGALISAGPWLLTVLATIGLETWTKARLAPGQQHDMLAVTVYCFCLSAVAASPVNLLSVRLVADRLFVKDQMGVPALLLGGIAAASLLALVLGSLVFGALCALSFIQASLAILLVIWLTQIWVISPLLTAIEQYRIIFLAYAAGAAVAGGLLATPVERTLAAVCAGTGVTLAILLVTLRRYFCAPLGRAAVDLPGRKTFVLMIAAGFASTAAIWIDKWLLWFAPGSVAAAGSLRVNPINDHGSFLGLLTIVPGMALILIVTETRFDHAFRRMLSACTGTATLTAIEQARRGLAGVIFYDLRLTVILQSLIVGLSWVFAVPLFDLLGADTRGIFAFRNTVIGVLFHLVVLQKTIYLAYYDLFGCILLVWTSFCVTSGLMVWAQWQLGVAGFGLGYMAGAIVAAAVALTMVSKATQDLTYLLFVGNNPSMVGSGHHRLWI</sequence>
<feature type="transmembrane region" description="Helical" evidence="1">
    <location>
        <begin position="64"/>
        <end position="87"/>
    </location>
</feature>
<keyword evidence="1" id="KW-1133">Transmembrane helix</keyword>
<dbReference type="RefSeq" id="WP_277280500.1">
    <property type="nucleotide sequence ID" value="NZ_JAROCY010000030.1"/>
</dbReference>
<dbReference type="EMBL" id="JAROCY010000030">
    <property type="protein sequence ID" value="MDF8335537.1"/>
    <property type="molecule type" value="Genomic_DNA"/>
</dbReference>
<dbReference type="InterPro" id="IPR031617">
    <property type="entry name" value="PelG"/>
</dbReference>
<feature type="transmembrane region" description="Helical" evidence="1">
    <location>
        <begin position="161"/>
        <end position="179"/>
    </location>
</feature>
<feature type="transmembrane region" description="Helical" evidence="1">
    <location>
        <begin position="99"/>
        <end position="124"/>
    </location>
</feature>
<evidence type="ECO:0000256" key="1">
    <source>
        <dbReference type="SAM" id="Phobius"/>
    </source>
</evidence>
<accession>A0ABT6CS71</accession>
<feature type="transmembrane region" description="Helical" evidence="1">
    <location>
        <begin position="356"/>
        <end position="374"/>
    </location>
</feature>
<proteinExistence type="predicted"/>
<keyword evidence="3" id="KW-1185">Reference proteome</keyword>
<feature type="transmembrane region" description="Helical" evidence="1">
    <location>
        <begin position="130"/>
        <end position="149"/>
    </location>
</feature>
<gene>
    <name evidence="2" type="primary">pelG</name>
    <name evidence="2" type="ORF">POM99_20210</name>
</gene>
<feature type="transmembrane region" description="Helical" evidence="1">
    <location>
        <begin position="268"/>
        <end position="286"/>
    </location>
</feature>
<evidence type="ECO:0000313" key="2">
    <source>
        <dbReference type="EMBL" id="MDF8335537.1"/>
    </source>
</evidence>
<reference evidence="2 3" key="1">
    <citation type="submission" date="2023-03" db="EMBL/GenBank/DDBJ databases">
        <title>Novosphingobium cyanobacteriorum sp. nov., isolated from a eutrophic reservoir during the Microcystis bloom period.</title>
        <authorList>
            <person name="Kang M."/>
            <person name="Le V."/>
            <person name="Ko S.-R."/>
            <person name="Lee S.-A."/>
            <person name="Ahn C.-Y."/>
        </authorList>
    </citation>
    <scope>NUCLEOTIDE SEQUENCE [LARGE SCALE GENOMIC DNA]</scope>
    <source>
        <strain evidence="2 3">HBC54</strain>
    </source>
</reference>
<keyword evidence="1" id="KW-0472">Membrane</keyword>
<feature type="transmembrane region" description="Helical" evidence="1">
    <location>
        <begin position="412"/>
        <end position="434"/>
    </location>
</feature>
<name>A0ABT6CS71_9SPHN</name>
<organism evidence="2 3">
    <name type="scientific">Novosphingobium cyanobacteriorum</name>
    <dbReference type="NCBI Taxonomy" id="3024215"/>
    <lineage>
        <taxon>Bacteria</taxon>
        <taxon>Pseudomonadati</taxon>
        <taxon>Pseudomonadota</taxon>
        <taxon>Alphaproteobacteria</taxon>
        <taxon>Sphingomonadales</taxon>
        <taxon>Sphingomonadaceae</taxon>
        <taxon>Novosphingobium</taxon>
    </lineage>
</organism>
<keyword evidence="1" id="KW-0812">Transmembrane</keyword>
<comment type="caution">
    <text evidence="2">The sequence shown here is derived from an EMBL/GenBank/DDBJ whole genome shotgun (WGS) entry which is preliminary data.</text>
</comment>
<feature type="transmembrane region" description="Helical" evidence="1">
    <location>
        <begin position="381"/>
        <end position="406"/>
    </location>
</feature>
<dbReference type="Pfam" id="PF16933">
    <property type="entry name" value="PelG"/>
    <property type="match status" value="1"/>
</dbReference>
<protein>
    <submittedName>
        <fullName evidence="2">Exopolysaccharide Pel transporter PelG</fullName>
    </submittedName>
</protein>
<feature type="transmembrane region" description="Helical" evidence="1">
    <location>
        <begin position="323"/>
        <end position="344"/>
    </location>
</feature>
<feature type="transmembrane region" description="Helical" evidence="1">
    <location>
        <begin position="224"/>
        <end position="248"/>
    </location>
</feature>
<feature type="transmembrane region" description="Helical" evidence="1">
    <location>
        <begin position="17"/>
        <end position="44"/>
    </location>
</feature>